<evidence type="ECO:0000256" key="2">
    <source>
        <dbReference type="SAM" id="Phobius"/>
    </source>
</evidence>
<keyword evidence="4" id="KW-1185">Reference proteome</keyword>
<gene>
    <name evidence="3" type="ORF">PHLGIDRAFT_293289</name>
</gene>
<feature type="transmembrane region" description="Helical" evidence="2">
    <location>
        <begin position="104"/>
        <end position="122"/>
    </location>
</feature>
<feature type="region of interest" description="Disordered" evidence="1">
    <location>
        <begin position="304"/>
        <end position="326"/>
    </location>
</feature>
<sequence>MTATFRIDEAYLVGAWCAAAVWGAFTCFVTYALWQIFELYTRKRMTSSKYLTIVAVLVLYALSTTHIGLALKRLITGFIVNQGPATLPYFANIGLPLNRDKDMIYIHSMFIADSIVVWRCYVVWARNKLVIAIPVLLLLGTVVCGYGAILQYFIPNPNGEIAASFGLAMFAISLTTNSLVTLLTAGRIWWLARGVAQGLGRQMQSTYRTLVLLIIESGLVITVAKIAEFTLFQLSPDDGLGGLNALYIVFEMIPHINGIVPTVIVVVVNAQRGFDSGPYTTRTSTARTDSALPGARSGMVFAADPHKRSAGGDSEPGEKYPTLRLPDASADYTESISLTNVSNRGDGAV</sequence>
<dbReference type="OrthoDB" id="3357408at2759"/>
<dbReference type="Proteomes" id="UP000053257">
    <property type="component" value="Unassembled WGS sequence"/>
</dbReference>
<keyword evidence="2" id="KW-0472">Membrane</keyword>
<keyword evidence="2" id="KW-1133">Transmembrane helix</keyword>
<dbReference type="HOGENOM" id="CLU_044614_3_1_1"/>
<dbReference type="EMBL" id="KN840675">
    <property type="protein sequence ID" value="KIP02441.1"/>
    <property type="molecule type" value="Genomic_DNA"/>
</dbReference>
<evidence type="ECO:0000313" key="3">
    <source>
        <dbReference type="EMBL" id="KIP02441.1"/>
    </source>
</evidence>
<evidence type="ECO:0000313" key="4">
    <source>
        <dbReference type="Proteomes" id="UP000053257"/>
    </source>
</evidence>
<feature type="transmembrane region" description="Helical" evidence="2">
    <location>
        <begin position="166"/>
        <end position="190"/>
    </location>
</feature>
<feature type="transmembrane region" description="Helical" evidence="2">
    <location>
        <begin position="210"/>
        <end position="234"/>
    </location>
</feature>
<protein>
    <recommendedName>
        <fullName evidence="5">Integral membrane protein</fullName>
    </recommendedName>
</protein>
<feature type="transmembrane region" description="Helical" evidence="2">
    <location>
        <begin position="129"/>
        <end position="154"/>
    </location>
</feature>
<proteinExistence type="predicted"/>
<evidence type="ECO:0008006" key="5">
    <source>
        <dbReference type="Google" id="ProtNLM"/>
    </source>
</evidence>
<feature type="transmembrane region" description="Helical" evidence="2">
    <location>
        <begin position="50"/>
        <end position="71"/>
    </location>
</feature>
<name>A0A0C3RR45_PHLG1</name>
<accession>A0A0C3RR45</accession>
<organism evidence="3 4">
    <name type="scientific">Phlebiopsis gigantea (strain 11061_1 CR5-6)</name>
    <name type="common">White-rot fungus</name>
    <name type="synonym">Peniophora gigantea</name>
    <dbReference type="NCBI Taxonomy" id="745531"/>
    <lineage>
        <taxon>Eukaryota</taxon>
        <taxon>Fungi</taxon>
        <taxon>Dikarya</taxon>
        <taxon>Basidiomycota</taxon>
        <taxon>Agaricomycotina</taxon>
        <taxon>Agaricomycetes</taxon>
        <taxon>Polyporales</taxon>
        <taxon>Phanerochaetaceae</taxon>
        <taxon>Phlebiopsis</taxon>
    </lineage>
</organism>
<feature type="transmembrane region" description="Helical" evidence="2">
    <location>
        <begin position="246"/>
        <end position="268"/>
    </location>
</feature>
<keyword evidence="2" id="KW-0812">Transmembrane</keyword>
<evidence type="ECO:0000256" key="1">
    <source>
        <dbReference type="SAM" id="MobiDB-lite"/>
    </source>
</evidence>
<dbReference type="AlphaFoldDB" id="A0A0C3RR45"/>
<feature type="transmembrane region" description="Helical" evidence="2">
    <location>
        <begin position="12"/>
        <end position="34"/>
    </location>
</feature>
<reference evidence="3 4" key="1">
    <citation type="journal article" date="2014" name="PLoS Genet.">
        <title>Analysis of the Phlebiopsis gigantea genome, transcriptome and secretome provides insight into its pioneer colonization strategies of wood.</title>
        <authorList>
            <person name="Hori C."/>
            <person name="Ishida T."/>
            <person name="Igarashi K."/>
            <person name="Samejima M."/>
            <person name="Suzuki H."/>
            <person name="Master E."/>
            <person name="Ferreira P."/>
            <person name="Ruiz-Duenas F.J."/>
            <person name="Held B."/>
            <person name="Canessa P."/>
            <person name="Larrondo L.F."/>
            <person name="Schmoll M."/>
            <person name="Druzhinina I.S."/>
            <person name="Kubicek C.P."/>
            <person name="Gaskell J.A."/>
            <person name="Kersten P."/>
            <person name="St John F."/>
            <person name="Glasner J."/>
            <person name="Sabat G."/>
            <person name="Splinter BonDurant S."/>
            <person name="Syed K."/>
            <person name="Yadav J."/>
            <person name="Mgbeahuruike A.C."/>
            <person name="Kovalchuk A."/>
            <person name="Asiegbu F.O."/>
            <person name="Lackner G."/>
            <person name="Hoffmeister D."/>
            <person name="Rencoret J."/>
            <person name="Gutierrez A."/>
            <person name="Sun H."/>
            <person name="Lindquist E."/>
            <person name="Barry K."/>
            <person name="Riley R."/>
            <person name="Grigoriev I.V."/>
            <person name="Henrissat B."/>
            <person name="Kues U."/>
            <person name="Berka R.M."/>
            <person name="Martinez A.T."/>
            <person name="Covert S.F."/>
            <person name="Blanchette R.A."/>
            <person name="Cullen D."/>
        </authorList>
    </citation>
    <scope>NUCLEOTIDE SEQUENCE [LARGE SCALE GENOMIC DNA]</scope>
    <source>
        <strain evidence="3 4">11061_1 CR5-6</strain>
    </source>
</reference>